<dbReference type="CDD" id="cd17254">
    <property type="entry name" value="RMtype1_S_FclI-TRD1-CR1_like"/>
    <property type="match status" value="1"/>
</dbReference>
<dbReference type="GO" id="GO:0004519">
    <property type="term" value="F:endonuclease activity"/>
    <property type="evidence" value="ECO:0007669"/>
    <property type="project" value="UniProtKB-KW"/>
</dbReference>
<evidence type="ECO:0000313" key="6">
    <source>
        <dbReference type="Proteomes" id="UP001212803"/>
    </source>
</evidence>
<keyword evidence="6" id="KW-1185">Reference proteome</keyword>
<dbReference type="Gene3D" id="1.10.287.1120">
    <property type="entry name" value="Bipartite methylase S protein"/>
    <property type="match status" value="1"/>
</dbReference>
<gene>
    <name evidence="5" type="ORF">O0235_11510</name>
</gene>
<dbReference type="Pfam" id="PF01420">
    <property type="entry name" value="Methylase_S"/>
    <property type="match status" value="1"/>
</dbReference>
<protein>
    <submittedName>
        <fullName evidence="5">Restriction endonuclease subunit S</fullName>
        <ecNumber evidence="5">3.1.21.-</ecNumber>
    </submittedName>
</protein>
<comment type="similarity">
    <text evidence="1">Belongs to the type-I restriction system S methylase family.</text>
</comment>
<dbReference type="PANTHER" id="PTHR30408:SF13">
    <property type="entry name" value="TYPE I RESTRICTION ENZYME HINDI SPECIFICITY SUBUNIT"/>
    <property type="match status" value="1"/>
</dbReference>
<dbReference type="InterPro" id="IPR000055">
    <property type="entry name" value="Restrct_endonuc_typeI_TRD"/>
</dbReference>
<evidence type="ECO:0000259" key="4">
    <source>
        <dbReference type="Pfam" id="PF01420"/>
    </source>
</evidence>
<dbReference type="InterPro" id="IPR044946">
    <property type="entry name" value="Restrct_endonuc_typeI_TRD_sf"/>
</dbReference>
<feature type="domain" description="Type I restriction modification DNA specificity" evidence="4">
    <location>
        <begin position="6"/>
        <end position="177"/>
    </location>
</feature>
<sequence>MGGEVPDGWQVWSLYDVADYINGRATRPSEVQRYGVPVIKIAELNGGISPSTDRIPVHAVAERHWVRDGDLLFAWSGSVGIFRYRGPAAALNQHIFRVVARPGIDQRFLRYLLEGQMPTFLGFAENKKTTMGHVTIRDLKATHTAVPPLSEQRAIAHILGTLDDKIELNRRMSETLEAMARALFQAWFVDFEPVRAKMEGRWRRGESLPGLPAHLYDLFPERLVDSELGEIPEGWEVGTLGRFFEVGLGGAWGDDAATTRASIAVRCLRGIDCHDLAEGRIPQVPVRWVSPKQAADRELLDGTILIEGSGSFCGRSMIWRQDYSALIGKPVIYSNFCKRLNPVCSGSQAVICWMQLRQAYRDGLLQSFRTGTAFPNFDVHSALASFIVTVPPDSIAAEFAKMFGLSQRLDLMAQSRTLAALRDALLPKLISGELRVKDAERFLERAGLT</sequence>
<reference evidence="5 6" key="1">
    <citation type="journal article" date="2023" name="ISME J.">
        <title>Thermophilic Dehalococcoidia with unusual traits shed light on an unexpected past.</title>
        <authorList>
            <person name="Palmer M."/>
            <person name="Covington J.K."/>
            <person name="Zhou E.M."/>
            <person name="Thomas S.C."/>
            <person name="Habib N."/>
            <person name="Seymour C.O."/>
            <person name="Lai D."/>
            <person name="Johnston J."/>
            <person name="Hashimi A."/>
            <person name="Jiao J.Y."/>
            <person name="Muok A.R."/>
            <person name="Liu L."/>
            <person name="Xian W.D."/>
            <person name="Zhi X.Y."/>
            <person name="Li M.M."/>
            <person name="Silva L.P."/>
            <person name="Bowen B.P."/>
            <person name="Louie K."/>
            <person name="Briegel A."/>
            <person name="Pett-Ridge J."/>
            <person name="Weber P.K."/>
            <person name="Tocheva E.I."/>
            <person name="Woyke T."/>
            <person name="Northen T.R."/>
            <person name="Mayali X."/>
            <person name="Li W.J."/>
            <person name="Hedlund B.P."/>
        </authorList>
    </citation>
    <scope>NUCLEOTIDE SEQUENCE [LARGE SCALE GENOMIC DNA]</scope>
    <source>
        <strain evidence="5 6">YIM 72310</strain>
    </source>
</reference>
<dbReference type="SUPFAM" id="SSF116734">
    <property type="entry name" value="DNA methylase specificity domain"/>
    <property type="match status" value="2"/>
</dbReference>
<keyword evidence="5" id="KW-0378">Hydrolase</keyword>
<organism evidence="5 6">
    <name type="scientific">Tepidiforma flava</name>
    <dbReference type="NCBI Taxonomy" id="3004094"/>
    <lineage>
        <taxon>Bacteria</taxon>
        <taxon>Bacillati</taxon>
        <taxon>Chloroflexota</taxon>
        <taxon>Tepidiformia</taxon>
        <taxon>Tepidiformales</taxon>
        <taxon>Tepidiformaceae</taxon>
        <taxon>Tepidiforma</taxon>
    </lineage>
</organism>
<dbReference type="EMBL" id="CP115149">
    <property type="protein sequence ID" value="WBL35399.1"/>
    <property type="molecule type" value="Genomic_DNA"/>
</dbReference>
<accession>A0ABY7M4D9</accession>
<dbReference type="Proteomes" id="UP001212803">
    <property type="component" value="Chromosome"/>
</dbReference>
<name>A0ABY7M4D9_9CHLR</name>
<dbReference type="Gene3D" id="3.90.220.20">
    <property type="entry name" value="DNA methylase specificity domains"/>
    <property type="match status" value="2"/>
</dbReference>
<dbReference type="EC" id="3.1.21.-" evidence="5"/>
<keyword evidence="2" id="KW-0680">Restriction system</keyword>
<dbReference type="RefSeq" id="WP_270055926.1">
    <property type="nucleotide sequence ID" value="NZ_CP115149.1"/>
</dbReference>
<keyword evidence="5" id="KW-0255">Endonuclease</keyword>
<evidence type="ECO:0000256" key="2">
    <source>
        <dbReference type="ARBA" id="ARBA00022747"/>
    </source>
</evidence>
<evidence type="ECO:0000256" key="1">
    <source>
        <dbReference type="ARBA" id="ARBA00010923"/>
    </source>
</evidence>
<keyword evidence="5" id="KW-0540">Nuclease</keyword>
<evidence type="ECO:0000256" key="3">
    <source>
        <dbReference type="ARBA" id="ARBA00023125"/>
    </source>
</evidence>
<dbReference type="GO" id="GO:0016787">
    <property type="term" value="F:hydrolase activity"/>
    <property type="evidence" value="ECO:0007669"/>
    <property type="project" value="UniProtKB-KW"/>
</dbReference>
<dbReference type="InterPro" id="IPR052021">
    <property type="entry name" value="Type-I_RS_S_subunit"/>
</dbReference>
<evidence type="ECO:0000313" key="5">
    <source>
        <dbReference type="EMBL" id="WBL35399.1"/>
    </source>
</evidence>
<keyword evidence="3" id="KW-0238">DNA-binding</keyword>
<proteinExistence type="inferred from homology"/>
<dbReference type="PANTHER" id="PTHR30408">
    <property type="entry name" value="TYPE-1 RESTRICTION ENZYME ECOKI SPECIFICITY PROTEIN"/>
    <property type="match status" value="1"/>
</dbReference>